<evidence type="ECO:0000313" key="2">
    <source>
        <dbReference type="Proteomes" id="UP000281112"/>
    </source>
</evidence>
<proteinExistence type="predicted"/>
<keyword evidence="2" id="KW-1185">Reference proteome</keyword>
<comment type="caution">
    <text evidence="1">The sequence shown here is derived from an EMBL/GenBank/DDBJ whole genome shotgun (WGS) entry which is preliminary data.</text>
</comment>
<name>A0A3N9TGP3_9VIBR</name>
<reference evidence="1 2" key="1">
    <citation type="submission" date="2018-11" db="EMBL/GenBank/DDBJ databases">
        <title>Vibrio LJC006 sp. nov., isolated from seawater during the bloom of the enteromorpha.</title>
        <authorList>
            <person name="Liang J."/>
        </authorList>
    </citation>
    <scope>NUCLEOTIDE SEQUENCE [LARGE SCALE GENOMIC DNA]</scope>
    <source>
        <strain evidence="1 2">LJC006</strain>
    </source>
</reference>
<evidence type="ECO:0000313" key="1">
    <source>
        <dbReference type="EMBL" id="RQW63180.1"/>
    </source>
</evidence>
<sequence length="98" mass="11133">MNNQQLIDAITPEAYQRLLFAVETGKWPEGNILSQEQRDSCLQAVMLYQSKHNLEPQHMTVAAGGELCFKSKSELKQQFKEDIAHEKILSINPNESDS</sequence>
<dbReference type="Pfam" id="PF07023">
    <property type="entry name" value="DUF1315"/>
    <property type="match status" value="1"/>
</dbReference>
<dbReference type="Proteomes" id="UP000281112">
    <property type="component" value="Unassembled WGS sequence"/>
</dbReference>
<dbReference type="AlphaFoldDB" id="A0A3N9TGP3"/>
<protein>
    <submittedName>
        <fullName evidence="1">DUF1315 family protein</fullName>
    </submittedName>
</protein>
<dbReference type="EMBL" id="RJVQ01000003">
    <property type="protein sequence ID" value="RQW63180.1"/>
    <property type="molecule type" value="Genomic_DNA"/>
</dbReference>
<gene>
    <name evidence="1" type="ORF">EES38_07960</name>
</gene>
<dbReference type="OrthoDB" id="5616307at2"/>
<organism evidence="1 2">
    <name type="scientific">Vibrio viridaestus</name>
    <dbReference type="NCBI Taxonomy" id="2487322"/>
    <lineage>
        <taxon>Bacteria</taxon>
        <taxon>Pseudomonadati</taxon>
        <taxon>Pseudomonadota</taxon>
        <taxon>Gammaproteobacteria</taxon>
        <taxon>Vibrionales</taxon>
        <taxon>Vibrionaceae</taxon>
        <taxon>Vibrio</taxon>
    </lineage>
</organism>
<dbReference type="RefSeq" id="WP_124936649.1">
    <property type="nucleotide sequence ID" value="NZ_RJVQ01000003.1"/>
</dbReference>
<dbReference type="InterPro" id="IPR009749">
    <property type="entry name" value="DUF1315"/>
</dbReference>
<accession>A0A3N9TGP3</accession>